<keyword evidence="3" id="KW-1185">Reference proteome</keyword>
<proteinExistence type="predicted"/>
<sequence>MPRKNTRSRSSDSPDPGDAALEAQARFLRLKKDRDETINAVTADFDTTLAELRTKIIAWQEDVQRQRKARRQYCQVELMRLADRRENIEVQMVGIVTNAQRMVGELEDMMLAGYEGREKEAEEALEKVVTLHHLHPPNSGNRITTSAKPAVAPHLTK</sequence>
<evidence type="ECO:0000313" key="3">
    <source>
        <dbReference type="Proteomes" id="UP000005426"/>
    </source>
</evidence>
<evidence type="ECO:0000256" key="1">
    <source>
        <dbReference type="SAM" id="MobiDB-lite"/>
    </source>
</evidence>
<organism evidence="2 3">
    <name type="scientific">Hypocrea atroviridis (strain ATCC 20476 / IMI 206040)</name>
    <name type="common">Trichoderma atroviride</name>
    <dbReference type="NCBI Taxonomy" id="452589"/>
    <lineage>
        <taxon>Eukaryota</taxon>
        <taxon>Fungi</taxon>
        <taxon>Dikarya</taxon>
        <taxon>Ascomycota</taxon>
        <taxon>Pezizomycotina</taxon>
        <taxon>Sordariomycetes</taxon>
        <taxon>Hypocreomycetidae</taxon>
        <taxon>Hypocreales</taxon>
        <taxon>Hypocreaceae</taxon>
        <taxon>Trichoderma</taxon>
    </lineage>
</organism>
<accession>G9NMM0</accession>
<gene>
    <name evidence="2" type="ORF">TRIATDRAFT_215692</name>
</gene>
<reference evidence="2 3" key="1">
    <citation type="journal article" date="2011" name="Genome Biol.">
        <title>Comparative genome sequence analysis underscores mycoparasitism as the ancestral life style of Trichoderma.</title>
        <authorList>
            <person name="Kubicek C.P."/>
            <person name="Herrera-Estrella A."/>
            <person name="Seidl-Seiboth V."/>
            <person name="Martinez D.A."/>
            <person name="Druzhinina I.S."/>
            <person name="Thon M."/>
            <person name="Zeilinger S."/>
            <person name="Casas-Flores S."/>
            <person name="Horwitz B.A."/>
            <person name="Mukherjee P.K."/>
            <person name="Mukherjee M."/>
            <person name="Kredics L."/>
            <person name="Alcaraz L.D."/>
            <person name="Aerts A."/>
            <person name="Antal Z."/>
            <person name="Atanasova L."/>
            <person name="Cervantes-Badillo M.G."/>
            <person name="Challacombe J."/>
            <person name="Chertkov O."/>
            <person name="McCluskey K."/>
            <person name="Coulpier F."/>
            <person name="Deshpande N."/>
            <person name="von Doehren H."/>
            <person name="Ebbole D.J."/>
            <person name="Esquivel-Naranjo E.U."/>
            <person name="Fekete E."/>
            <person name="Flipphi M."/>
            <person name="Glaser F."/>
            <person name="Gomez-Rodriguez E.Y."/>
            <person name="Gruber S."/>
            <person name="Han C."/>
            <person name="Henrissat B."/>
            <person name="Hermosa R."/>
            <person name="Hernandez-Onate M."/>
            <person name="Karaffa L."/>
            <person name="Kosti I."/>
            <person name="Le Crom S."/>
            <person name="Lindquist E."/>
            <person name="Lucas S."/>
            <person name="Luebeck M."/>
            <person name="Luebeck P.S."/>
            <person name="Margeot A."/>
            <person name="Metz B."/>
            <person name="Misra M."/>
            <person name="Nevalainen H."/>
            <person name="Omann M."/>
            <person name="Packer N."/>
            <person name="Perrone G."/>
            <person name="Uresti-Rivera E.E."/>
            <person name="Salamov A."/>
            <person name="Schmoll M."/>
            <person name="Seiboth B."/>
            <person name="Shapiro H."/>
            <person name="Sukno S."/>
            <person name="Tamayo-Ramos J.A."/>
            <person name="Tisch D."/>
            <person name="Wiest A."/>
            <person name="Wilkinson H.H."/>
            <person name="Zhang M."/>
            <person name="Coutinho P.M."/>
            <person name="Kenerley C.M."/>
            <person name="Monte E."/>
            <person name="Baker S.E."/>
            <person name="Grigoriev I.V."/>
        </authorList>
    </citation>
    <scope>NUCLEOTIDE SEQUENCE [LARGE SCALE GENOMIC DNA]</scope>
    <source>
        <strain evidence="3">ATCC 20476 / IMI 206040</strain>
    </source>
</reference>
<evidence type="ECO:0000313" key="2">
    <source>
        <dbReference type="EMBL" id="EHK48150.1"/>
    </source>
</evidence>
<dbReference type="AlphaFoldDB" id="G9NMM0"/>
<dbReference type="OMA" id="FQQDRRT"/>
<dbReference type="OrthoDB" id="4923153at2759"/>
<dbReference type="Proteomes" id="UP000005426">
    <property type="component" value="Unassembled WGS sequence"/>
</dbReference>
<dbReference type="HOGENOM" id="CLU_154059_0_0_1"/>
<feature type="compositionally biased region" description="Polar residues" evidence="1">
    <location>
        <begin position="138"/>
        <end position="147"/>
    </location>
</feature>
<name>G9NMM0_HYPAI</name>
<dbReference type="EMBL" id="ABDG02000019">
    <property type="protein sequence ID" value="EHK48150.1"/>
    <property type="molecule type" value="Genomic_DNA"/>
</dbReference>
<protein>
    <submittedName>
        <fullName evidence="2">Uncharacterized protein</fullName>
    </submittedName>
</protein>
<dbReference type="eggNOG" id="ENOG502RND5">
    <property type="taxonomic scope" value="Eukaryota"/>
</dbReference>
<feature type="region of interest" description="Disordered" evidence="1">
    <location>
        <begin position="135"/>
        <end position="157"/>
    </location>
</feature>
<comment type="caution">
    <text evidence="2">The sequence shown here is derived from an EMBL/GenBank/DDBJ whole genome shotgun (WGS) entry which is preliminary data.</text>
</comment>